<protein>
    <recommendedName>
        <fullName evidence="6">Ribosomal RNA adenine methylase transferase N-terminal domain-containing protein</fullName>
    </recommendedName>
</protein>
<dbReference type="InterPro" id="IPR020596">
    <property type="entry name" value="rRNA_Ade_Mease_Trfase_CS"/>
</dbReference>
<dbReference type="Gene3D" id="3.40.50.150">
    <property type="entry name" value="Vaccinia Virus protein VP39"/>
    <property type="match status" value="1"/>
</dbReference>
<evidence type="ECO:0000256" key="2">
    <source>
        <dbReference type="ARBA" id="ARBA00022679"/>
    </source>
</evidence>
<accession>A0A1F8BKP3</accession>
<evidence type="ECO:0000259" key="6">
    <source>
        <dbReference type="SMART" id="SM00650"/>
    </source>
</evidence>
<dbReference type="PANTHER" id="PTHR11727:SF7">
    <property type="entry name" value="DIMETHYLADENOSINE TRANSFERASE-RELATED"/>
    <property type="match status" value="1"/>
</dbReference>
<comment type="caution">
    <text evidence="7">The sequence shown here is derived from an EMBL/GenBank/DDBJ whole genome shotgun (WGS) entry which is preliminary data.</text>
</comment>
<evidence type="ECO:0000256" key="3">
    <source>
        <dbReference type="ARBA" id="ARBA00022691"/>
    </source>
</evidence>
<evidence type="ECO:0000256" key="1">
    <source>
        <dbReference type="ARBA" id="ARBA00022603"/>
    </source>
</evidence>
<proteinExistence type="inferred from homology"/>
<keyword evidence="1 5" id="KW-0489">Methyltransferase</keyword>
<dbReference type="Gene3D" id="1.10.8.100">
    <property type="entry name" value="Ribosomal RNA adenine dimethylase-like, domain 2"/>
    <property type="match status" value="1"/>
</dbReference>
<organism evidence="7 8">
    <name type="scientific">Candidatus Woesebacteria bacterium RIFCSPLOWO2_01_FULL_39_25</name>
    <dbReference type="NCBI Taxonomy" id="1802521"/>
    <lineage>
        <taxon>Bacteria</taxon>
        <taxon>Candidatus Woeseibacteriota</taxon>
    </lineage>
</organism>
<evidence type="ECO:0000313" key="8">
    <source>
        <dbReference type="Proteomes" id="UP000176725"/>
    </source>
</evidence>
<feature type="binding site" evidence="5">
    <location>
        <position position="40"/>
    </location>
    <ligand>
        <name>S-adenosyl-L-methionine</name>
        <dbReference type="ChEBI" id="CHEBI:59789"/>
    </ligand>
</feature>
<feature type="domain" description="Ribosomal RNA adenine methylase transferase N-terminal" evidence="6">
    <location>
        <begin position="20"/>
        <end position="186"/>
    </location>
</feature>
<dbReference type="InterPro" id="IPR020598">
    <property type="entry name" value="rRNA_Ade_methylase_Trfase_N"/>
</dbReference>
<dbReference type="Proteomes" id="UP000176725">
    <property type="component" value="Unassembled WGS sequence"/>
</dbReference>
<keyword evidence="4 5" id="KW-0694">RNA-binding</keyword>
<feature type="binding site" evidence="5">
    <location>
        <position position="15"/>
    </location>
    <ligand>
        <name>S-adenosyl-L-methionine</name>
        <dbReference type="ChEBI" id="CHEBI:59789"/>
    </ligand>
</feature>
<dbReference type="EMBL" id="MGHH01000008">
    <property type="protein sequence ID" value="OGM64651.1"/>
    <property type="molecule type" value="Genomic_DNA"/>
</dbReference>
<gene>
    <name evidence="7" type="ORF">A2893_06515</name>
</gene>
<dbReference type="PROSITE" id="PS51689">
    <property type="entry name" value="SAM_RNA_A_N6_MT"/>
    <property type="match status" value="1"/>
</dbReference>
<evidence type="ECO:0000256" key="4">
    <source>
        <dbReference type="ARBA" id="ARBA00022884"/>
    </source>
</evidence>
<feature type="binding site" evidence="5">
    <location>
        <position position="102"/>
    </location>
    <ligand>
        <name>S-adenosyl-L-methionine</name>
        <dbReference type="ChEBI" id="CHEBI:59789"/>
    </ligand>
</feature>
<dbReference type="SUPFAM" id="SSF53335">
    <property type="entry name" value="S-adenosyl-L-methionine-dependent methyltransferases"/>
    <property type="match status" value="1"/>
</dbReference>
<sequence length="257" mass="30796">MLYKQRRRLYSQNNLVNPKLIAKLIRKSSLGKNDKVIEIGPGRGIITQELLKVAGRVTAIELDRKLYFHLKEKYKNAKNLELIRGDFLNFRMPPYSYKVFSNIPFNITSGVLRKLTDDDNFLEAYIVIQKEAARRFIGMPFDNKNSMVSVLLKPWFEIDIFWNFRRHDFIPNPHVEVAMIRIVRRKHPLINLADKNMYRDYIVYNFSRLKIAELRFEKVLKLFNRFVEKSNYREKKRVSVEAQKFLAHQKSFHKRRN</sequence>
<reference evidence="7 8" key="1">
    <citation type="journal article" date="2016" name="Nat. Commun.">
        <title>Thousands of microbial genomes shed light on interconnected biogeochemical processes in an aquifer system.</title>
        <authorList>
            <person name="Anantharaman K."/>
            <person name="Brown C.T."/>
            <person name="Hug L.A."/>
            <person name="Sharon I."/>
            <person name="Castelle C.J."/>
            <person name="Probst A.J."/>
            <person name="Thomas B.C."/>
            <person name="Singh A."/>
            <person name="Wilkins M.J."/>
            <person name="Karaoz U."/>
            <person name="Brodie E.L."/>
            <person name="Williams K.H."/>
            <person name="Hubbard S.S."/>
            <person name="Banfield J.F."/>
        </authorList>
    </citation>
    <scope>NUCLEOTIDE SEQUENCE [LARGE SCALE GENOMIC DNA]</scope>
</reference>
<dbReference type="PROSITE" id="PS01131">
    <property type="entry name" value="RRNA_A_DIMETH"/>
    <property type="match status" value="1"/>
</dbReference>
<dbReference type="CDD" id="cd02440">
    <property type="entry name" value="AdoMet_MTases"/>
    <property type="match status" value="1"/>
</dbReference>
<dbReference type="STRING" id="1802521.A2893_06515"/>
<dbReference type="Pfam" id="PF00398">
    <property type="entry name" value="RrnaAD"/>
    <property type="match status" value="1"/>
</dbReference>
<evidence type="ECO:0000256" key="5">
    <source>
        <dbReference type="PROSITE-ProRule" id="PRU01026"/>
    </source>
</evidence>
<dbReference type="InterPro" id="IPR023165">
    <property type="entry name" value="rRNA_Ade_diMease-like_C"/>
</dbReference>
<dbReference type="AlphaFoldDB" id="A0A1F8BKP3"/>
<dbReference type="InterPro" id="IPR029063">
    <property type="entry name" value="SAM-dependent_MTases_sf"/>
</dbReference>
<dbReference type="InterPro" id="IPR001737">
    <property type="entry name" value="KsgA/Erm"/>
</dbReference>
<keyword evidence="2 5" id="KW-0808">Transferase</keyword>
<evidence type="ECO:0000313" key="7">
    <source>
        <dbReference type="EMBL" id="OGM64651.1"/>
    </source>
</evidence>
<feature type="binding site" evidence="5">
    <location>
        <position position="13"/>
    </location>
    <ligand>
        <name>S-adenosyl-L-methionine</name>
        <dbReference type="ChEBI" id="CHEBI:59789"/>
    </ligand>
</feature>
<dbReference type="SMART" id="SM00650">
    <property type="entry name" value="rADc"/>
    <property type="match status" value="1"/>
</dbReference>
<dbReference type="GO" id="GO:0003723">
    <property type="term" value="F:RNA binding"/>
    <property type="evidence" value="ECO:0007669"/>
    <property type="project" value="UniProtKB-UniRule"/>
</dbReference>
<feature type="binding site" evidence="5">
    <location>
        <position position="61"/>
    </location>
    <ligand>
        <name>S-adenosyl-L-methionine</name>
        <dbReference type="ChEBI" id="CHEBI:59789"/>
    </ligand>
</feature>
<feature type="binding site" evidence="5">
    <location>
        <position position="86"/>
    </location>
    <ligand>
        <name>S-adenosyl-L-methionine</name>
        <dbReference type="ChEBI" id="CHEBI:59789"/>
    </ligand>
</feature>
<name>A0A1F8BKP3_9BACT</name>
<dbReference type="PANTHER" id="PTHR11727">
    <property type="entry name" value="DIMETHYLADENOSINE TRANSFERASE"/>
    <property type="match status" value="1"/>
</dbReference>
<dbReference type="GO" id="GO:0000179">
    <property type="term" value="F:rRNA (adenine-N6,N6-)-dimethyltransferase activity"/>
    <property type="evidence" value="ECO:0007669"/>
    <property type="project" value="UniProtKB-UniRule"/>
</dbReference>
<comment type="similarity">
    <text evidence="5">Belongs to the class I-like SAM-binding methyltransferase superfamily. rRNA adenine N(6)-methyltransferase family.</text>
</comment>
<keyword evidence="3 5" id="KW-0949">S-adenosyl-L-methionine</keyword>